<evidence type="ECO:0000256" key="7">
    <source>
        <dbReference type="ARBA" id="ARBA00022927"/>
    </source>
</evidence>
<feature type="transmembrane region" description="Helical" evidence="13">
    <location>
        <begin position="7"/>
        <end position="27"/>
    </location>
</feature>
<dbReference type="HAMAP" id="MF_01810">
    <property type="entry name" value="YidC_type1"/>
    <property type="match status" value="1"/>
</dbReference>
<feature type="domain" description="Membrane insertase YidC/Oxa/ALB C-terminal" evidence="15">
    <location>
        <begin position="375"/>
        <end position="575"/>
    </location>
</feature>
<evidence type="ECO:0000256" key="3">
    <source>
        <dbReference type="ARBA" id="ARBA00015325"/>
    </source>
</evidence>
<protein>
    <recommendedName>
        <fullName evidence="3 13">Membrane protein insertase YidC</fullName>
    </recommendedName>
    <alternativeName>
        <fullName evidence="12 13">Foldase YidC</fullName>
    </alternativeName>
    <alternativeName>
        <fullName evidence="11 13">Membrane integrase YidC</fullName>
    </alternativeName>
    <alternativeName>
        <fullName evidence="13">Membrane protein YidC</fullName>
    </alternativeName>
</protein>
<keyword evidence="9 13" id="KW-0472">Membrane</keyword>
<dbReference type="CDD" id="cd20070">
    <property type="entry name" value="5TM_YidC_Alb3"/>
    <property type="match status" value="1"/>
</dbReference>
<evidence type="ECO:0000256" key="1">
    <source>
        <dbReference type="ARBA" id="ARBA00004429"/>
    </source>
</evidence>
<dbReference type="NCBIfam" id="TIGR03592">
    <property type="entry name" value="yidC_oxa1_cterm"/>
    <property type="match status" value="1"/>
</dbReference>
<comment type="function">
    <text evidence="13">Required for the insertion and/or proper folding and/or complex formation of integral membrane proteins into the membrane. Involved in integration of membrane proteins that insert both dependently and independently of the Sec translocase complex, as well as at least some lipoproteins. Aids folding of multispanning membrane proteins.</text>
</comment>
<dbReference type="GO" id="GO:0032977">
    <property type="term" value="F:membrane insertase activity"/>
    <property type="evidence" value="ECO:0007669"/>
    <property type="project" value="InterPro"/>
</dbReference>
<comment type="caution">
    <text evidence="17">The sequence shown here is derived from an EMBL/GenBank/DDBJ whole genome shotgun (WGS) entry which is preliminary data.</text>
</comment>
<accession>A0AAJ1IDZ5</accession>
<name>A0AAJ1IDZ5_9SPIO</name>
<dbReference type="GO" id="GO:0005886">
    <property type="term" value="C:plasma membrane"/>
    <property type="evidence" value="ECO:0007669"/>
    <property type="project" value="UniProtKB-SubCell"/>
</dbReference>
<evidence type="ECO:0000256" key="5">
    <source>
        <dbReference type="ARBA" id="ARBA00022475"/>
    </source>
</evidence>
<feature type="transmembrane region" description="Helical" evidence="13">
    <location>
        <begin position="535"/>
        <end position="560"/>
    </location>
</feature>
<dbReference type="PANTHER" id="PTHR12428">
    <property type="entry name" value="OXA1"/>
    <property type="match status" value="1"/>
</dbReference>
<comment type="similarity">
    <text evidence="2 13">Belongs to the OXA1/ALB3/YidC family. Type 1 subfamily.</text>
</comment>
<dbReference type="InterPro" id="IPR038221">
    <property type="entry name" value="YidC_periplasmic_sf"/>
</dbReference>
<feature type="region of interest" description="Disordered" evidence="14">
    <location>
        <begin position="583"/>
        <end position="613"/>
    </location>
</feature>
<reference evidence="17 18" key="1">
    <citation type="submission" date="2022-12" db="EMBL/GenBank/DDBJ databases">
        <title>Metagenome assembled genome from gulf of manar.</title>
        <authorList>
            <person name="Kohli P."/>
            <person name="Pk S."/>
            <person name="Venkata Ramana C."/>
            <person name="Sasikala C."/>
        </authorList>
    </citation>
    <scope>NUCLEOTIDE SEQUENCE [LARGE SCALE GENOMIC DNA]</scope>
    <source>
        <strain evidence="17">JB008</strain>
    </source>
</reference>
<evidence type="ECO:0000313" key="18">
    <source>
        <dbReference type="Proteomes" id="UP001221217"/>
    </source>
</evidence>
<evidence type="ECO:0000256" key="10">
    <source>
        <dbReference type="ARBA" id="ARBA00023186"/>
    </source>
</evidence>
<keyword evidence="8 13" id="KW-1133">Transmembrane helix</keyword>
<evidence type="ECO:0000256" key="4">
    <source>
        <dbReference type="ARBA" id="ARBA00022448"/>
    </source>
</evidence>
<dbReference type="InterPro" id="IPR028055">
    <property type="entry name" value="YidC/Oxa/ALB_C"/>
</dbReference>
<gene>
    <name evidence="13 17" type="primary">yidC</name>
    <name evidence="17" type="ORF">PQJ61_05085</name>
</gene>
<evidence type="ECO:0000256" key="14">
    <source>
        <dbReference type="SAM" id="MobiDB-lite"/>
    </source>
</evidence>
<dbReference type="Gene3D" id="2.70.98.90">
    <property type="match status" value="1"/>
</dbReference>
<keyword evidence="10 13" id="KW-0143">Chaperone</keyword>
<dbReference type="GO" id="GO:0051205">
    <property type="term" value="P:protein insertion into membrane"/>
    <property type="evidence" value="ECO:0007669"/>
    <property type="project" value="TreeGrafter"/>
</dbReference>
<feature type="domain" description="Membrane insertase YidC N-terminal" evidence="16">
    <location>
        <begin position="81"/>
        <end position="360"/>
    </location>
</feature>
<dbReference type="Pfam" id="PF14849">
    <property type="entry name" value="YidC_periplas"/>
    <property type="match status" value="1"/>
</dbReference>
<evidence type="ECO:0000256" key="6">
    <source>
        <dbReference type="ARBA" id="ARBA00022692"/>
    </source>
</evidence>
<organism evidence="17 18">
    <name type="scientific">Candidatus Thalassospirochaeta sargassi</name>
    <dbReference type="NCBI Taxonomy" id="3119039"/>
    <lineage>
        <taxon>Bacteria</taxon>
        <taxon>Pseudomonadati</taxon>
        <taxon>Spirochaetota</taxon>
        <taxon>Spirochaetia</taxon>
        <taxon>Spirochaetales</taxon>
        <taxon>Spirochaetaceae</taxon>
        <taxon>Candidatus Thalassospirochaeta</taxon>
    </lineage>
</organism>
<keyword evidence="7 13" id="KW-0653">Protein transport</keyword>
<dbReference type="NCBIfam" id="TIGR03593">
    <property type="entry name" value="yidC_nterm"/>
    <property type="match status" value="1"/>
</dbReference>
<evidence type="ECO:0000256" key="8">
    <source>
        <dbReference type="ARBA" id="ARBA00022989"/>
    </source>
</evidence>
<dbReference type="Proteomes" id="UP001221217">
    <property type="component" value="Unassembled WGS sequence"/>
</dbReference>
<keyword evidence="5 13" id="KW-1003">Cell membrane</keyword>
<dbReference type="EMBL" id="JAQQAL010000011">
    <property type="protein sequence ID" value="MDC7226122.1"/>
    <property type="molecule type" value="Genomic_DNA"/>
</dbReference>
<evidence type="ECO:0000256" key="13">
    <source>
        <dbReference type="HAMAP-Rule" id="MF_01810"/>
    </source>
</evidence>
<evidence type="ECO:0000256" key="11">
    <source>
        <dbReference type="ARBA" id="ARBA00033245"/>
    </source>
</evidence>
<dbReference type="CDD" id="cd19961">
    <property type="entry name" value="EcYidC-like_peri"/>
    <property type="match status" value="1"/>
</dbReference>
<evidence type="ECO:0000259" key="16">
    <source>
        <dbReference type="Pfam" id="PF14849"/>
    </source>
</evidence>
<dbReference type="Pfam" id="PF02096">
    <property type="entry name" value="60KD_IMP"/>
    <property type="match status" value="1"/>
</dbReference>
<dbReference type="GO" id="GO:0015031">
    <property type="term" value="P:protein transport"/>
    <property type="evidence" value="ECO:0007669"/>
    <property type="project" value="UniProtKB-KW"/>
</dbReference>
<evidence type="ECO:0000259" key="15">
    <source>
        <dbReference type="Pfam" id="PF02096"/>
    </source>
</evidence>
<dbReference type="InterPro" id="IPR019998">
    <property type="entry name" value="Membr_insert_YidC"/>
</dbReference>
<proteinExistence type="inferred from homology"/>
<evidence type="ECO:0000256" key="9">
    <source>
        <dbReference type="ARBA" id="ARBA00023136"/>
    </source>
</evidence>
<dbReference type="InterPro" id="IPR001708">
    <property type="entry name" value="YidC/ALB3/OXA1/COX18"/>
</dbReference>
<feature type="transmembrane region" description="Helical" evidence="13">
    <location>
        <begin position="375"/>
        <end position="394"/>
    </location>
</feature>
<dbReference type="InterPro" id="IPR028053">
    <property type="entry name" value="Membr_insert_YidC_N"/>
</dbReference>
<evidence type="ECO:0000313" key="17">
    <source>
        <dbReference type="EMBL" id="MDC7226122.1"/>
    </source>
</evidence>
<comment type="subunit">
    <text evidence="13">Interacts with the Sec translocase complex via SecD. Specifically interacts with transmembrane segments of nascent integral membrane proteins during membrane integration.</text>
</comment>
<keyword evidence="6 13" id="KW-0812">Transmembrane</keyword>
<dbReference type="PANTHER" id="PTHR12428:SF65">
    <property type="entry name" value="CYTOCHROME C OXIDASE ASSEMBLY PROTEIN COX18, MITOCHONDRIAL"/>
    <property type="match status" value="1"/>
</dbReference>
<comment type="subcellular location">
    <subcellularLocation>
        <location evidence="1">Cell inner membrane</location>
        <topology evidence="1">Multi-pass membrane protein</topology>
    </subcellularLocation>
    <subcellularLocation>
        <location evidence="13">Cell membrane</location>
        <topology evidence="13">Multi-pass membrane protein</topology>
    </subcellularLocation>
</comment>
<dbReference type="InterPro" id="IPR047196">
    <property type="entry name" value="YidC_ALB_C"/>
</dbReference>
<dbReference type="AlphaFoldDB" id="A0AAJ1IDZ5"/>
<evidence type="ECO:0000256" key="2">
    <source>
        <dbReference type="ARBA" id="ARBA00010527"/>
    </source>
</evidence>
<keyword evidence="4 13" id="KW-0813">Transport</keyword>
<evidence type="ECO:0000256" key="12">
    <source>
        <dbReference type="ARBA" id="ARBA00033342"/>
    </source>
</evidence>
<feature type="transmembrane region" description="Helical" evidence="13">
    <location>
        <begin position="437"/>
        <end position="461"/>
    </location>
</feature>
<sequence length="613" mass="68972">MDRNTLYAVILSTVVIVAGFFIQAKFFPAPEQPVAATQMTTESAAEAAVETETLEAPRQQQSASSNELKLDTETVIEERIIKAETNRFLITFSNKGGIITSLKLKEHLENGEPLEMLFTANDAQGAFDIAFGDLDAEPLSDTFEYRQLDQFTFEFSKAFLAPANAEGVRNPFVLRKVYKFTADDYMMELRVGIENSVNKIPSLNFNGYSYSLTIGPQIGPEFTELDNRYFYRRFYIDNGGRKADTVKIKDGSTELEDRVTWTALAGKYFAAIVVPDAVKYDITLTENKDGDLPQTNEIVLSRPPVNSSNSEDVFKVYFGPKLNKYLQPYNNADENGFSMKDLNLDNVVDSSSILGWLEWLLQKGLSVLYRIIPNYGIAIIILTLFIKVVLFPLTRKSTQSTARMSALSPQLEELKVQYKDQPDKLNKAMSELYKKEGVSPMGGCLPMLIQFPFFIAMYGLLNKYFEFRGAVFIPGWIIDLSAPESILDFGFTIPLVNWTALRLLPIIFVGSQMLSTKITQSNQPSTSANGSQMKMMMYGMPIMFFFILYNAPSGLLVYWICSNLFTLFQQMYTNRHIKPAAAGATGPDLKIVGKEENKSKVVPPPKKKKKKKK</sequence>
<dbReference type="PRINTS" id="PR00701">
    <property type="entry name" value="60KDINNERMP"/>
</dbReference>